<dbReference type="Pfam" id="PF21530">
    <property type="entry name" value="Pif1_2B_dom"/>
    <property type="match status" value="1"/>
</dbReference>
<dbReference type="InterPro" id="IPR027417">
    <property type="entry name" value="P-loop_NTPase"/>
</dbReference>
<dbReference type="KEGG" id="lmat:92517253"/>
<gene>
    <name evidence="17" type="ORF">LSCM1_07369</name>
</gene>
<organism evidence="17 18">
    <name type="scientific">Leishmania martiniquensis</name>
    <dbReference type="NCBI Taxonomy" id="1580590"/>
    <lineage>
        <taxon>Eukaryota</taxon>
        <taxon>Discoba</taxon>
        <taxon>Euglenozoa</taxon>
        <taxon>Kinetoplastea</taxon>
        <taxon>Metakinetoplastina</taxon>
        <taxon>Trypanosomatida</taxon>
        <taxon>Trypanosomatidae</taxon>
        <taxon>Leishmaniinae</taxon>
        <taxon>Leishmania</taxon>
    </lineage>
</organism>
<keyword evidence="10 14" id="KW-0233">DNA recombination</keyword>
<evidence type="ECO:0000313" key="18">
    <source>
        <dbReference type="Proteomes" id="UP000673552"/>
    </source>
</evidence>
<keyword evidence="5 14" id="KW-0227">DNA damage</keyword>
<dbReference type="InterPro" id="IPR010285">
    <property type="entry name" value="DNA_helicase_pif1-like_DEAD"/>
</dbReference>
<dbReference type="OrthoDB" id="272985at2759"/>
<evidence type="ECO:0000256" key="9">
    <source>
        <dbReference type="ARBA" id="ARBA00023125"/>
    </source>
</evidence>
<evidence type="ECO:0000313" key="17">
    <source>
        <dbReference type="EMBL" id="KAG5486246.1"/>
    </source>
</evidence>
<feature type="region of interest" description="Disordered" evidence="15">
    <location>
        <begin position="102"/>
        <end position="121"/>
    </location>
</feature>
<comment type="catalytic activity">
    <reaction evidence="13 14">
        <text>ATP + H2O = ADP + phosphate + H(+)</text>
        <dbReference type="Rhea" id="RHEA:13065"/>
        <dbReference type="ChEBI" id="CHEBI:15377"/>
        <dbReference type="ChEBI" id="CHEBI:15378"/>
        <dbReference type="ChEBI" id="CHEBI:30616"/>
        <dbReference type="ChEBI" id="CHEBI:43474"/>
        <dbReference type="ChEBI" id="CHEBI:456216"/>
        <dbReference type="EC" id="5.6.2.3"/>
    </reaction>
</comment>
<dbReference type="GO" id="GO:0016787">
    <property type="term" value="F:hydrolase activity"/>
    <property type="evidence" value="ECO:0007669"/>
    <property type="project" value="UniProtKB-KW"/>
</dbReference>
<accession>A0A836KTD5</accession>
<feature type="region of interest" description="Disordered" evidence="15">
    <location>
        <begin position="174"/>
        <end position="225"/>
    </location>
</feature>
<comment type="similarity">
    <text evidence="2">Belongs to the helicase family. PIF1 subfamily.</text>
</comment>
<evidence type="ECO:0000256" key="4">
    <source>
        <dbReference type="ARBA" id="ARBA00022741"/>
    </source>
</evidence>
<evidence type="ECO:0000256" key="14">
    <source>
        <dbReference type="RuleBase" id="RU363044"/>
    </source>
</evidence>
<dbReference type="GO" id="GO:0005524">
    <property type="term" value="F:ATP binding"/>
    <property type="evidence" value="ECO:0007669"/>
    <property type="project" value="UniProtKB-KW"/>
</dbReference>
<dbReference type="Proteomes" id="UP000673552">
    <property type="component" value="Chromosome 7"/>
</dbReference>
<evidence type="ECO:0000256" key="11">
    <source>
        <dbReference type="ARBA" id="ARBA00023204"/>
    </source>
</evidence>
<dbReference type="GO" id="GO:0043139">
    <property type="term" value="F:5'-3' DNA helicase activity"/>
    <property type="evidence" value="ECO:0007669"/>
    <property type="project" value="UniProtKB-EC"/>
</dbReference>
<evidence type="ECO:0000256" key="12">
    <source>
        <dbReference type="ARBA" id="ARBA00023235"/>
    </source>
</evidence>
<evidence type="ECO:0000256" key="2">
    <source>
        <dbReference type="ARBA" id="ARBA00009781"/>
    </source>
</evidence>
<keyword evidence="18" id="KW-1185">Reference proteome</keyword>
<evidence type="ECO:0000256" key="1">
    <source>
        <dbReference type="ARBA" id="ARBA00001946"/>
    </source>
</evidence>
<evidence type="ECO:0000256" key="6">
    <source>
        <dbReference type="ARBA" id="ARBA00022801"/>
    </source>
</evidence>
<keyword evidence="8 14" id="KW-0067">ATP-binding</keyword>
<comment type="subunit">
    <text evidence="3">Monomer.</text>
</comment>
<dbReference type="CDD" id="cd18037">
    <property type="entry name" value="DEXSc_Pif1_like"/>
    <property type="match status" value="1"/>
</dbReference>
<dbReference type="Gene3D" id="3.40.50.300">
    <property type="entry name" value="P-loop containing nucleotide triphosphate hydrolases"/>
    <property type="match status" value="1"/>
</dbReference>
<sequence>MEAPVAQQLSQQTSGSAPDSSILLPDTDNFNDPHVFPTPLRPNGTHSTSSMPLLSIRCSGQASCTSYNHATCIGGALGRNVTSASSDSPLFTCTSAPLSGWEARSSASRGDTQATRPTEGTQMPSAVAGVAAGGVSLPLRSSFALPLEVPNSEGVRELAAVEKAWDAEEVHSCMTLSSTETSPRTPPVQAAASPPPPQPRLLLSLPSNEGQCGPHSATPQKAERSAQLLSCDRSILSLSTVITSPAMTGTTAVHTPAPMSPAPSKPPGGPSTVTPTVTLAHHAGVLSDAGKHGVQQEAHERPYVLLDSEFSGSATSSDAAPLLRSTEKKVPYRSLHPREGCAPPSNGVASSKDETEEAAPAAPPAAITTATVGSALSEEQRYAFHMAVEEHRSVFITGGAGTGKSHLLRTILHALPAFSTFVTATTGIAALNLSGSTLHSFVGCGIPNQRSTRDSLLSLVLSKQRCVRNWRVCRVLIIDEVSMLKPSFFELVDYIARHVRNRPREPFGGIQLVLSGDFLQLPPVSRERRSRSPQFCFETETWWKANPTVCLLSTPFRQRNARFFAILNEMRFGELQPESVELLYSMDTTERVHFVRRTDAAASIKAEGDVGGPECMRVGLKREADVSAQSAVLGVAACKTEKSATGMQQTRLELVDGRGRAMNAPFDGYTILRPTRAEVDGENEMYYAQLSTEVFVYRGFHTGRGDFPEGTLTRVVQLRKGCRVMLIKNFDPRLGLVNGSTGTVTDFVSFAKGYFFKTQGINANDARSICLGRGTAMEQPHTMLPVVAFNLRSGDGTMTTREIVVEPQEWKEMLGSREVSRSVQIPLILAYAITIHKSQGLSLAQVDIDFQKVFESGQSYVALSRCTDMGSVRLHGFDPHRVSANATALAYYKALDLHQERLRWRQRHAPEVAAAEAAAEALSCTPYGYVLPHEARAPAHYRGEDRMTQLRSCSGSSSSSTSSGDHSGPDGISDARPLCRRRRARHSGEGGAMQGRRKKRHRLGESGSWAGDHSAAHTGTYDADELDTPVSDGSDRDAGDMNEALRLDKLRRRITPFLTMAEMVKRLVTRQTMPLHVVRDARIVVDVQALFQLMTGPESAAAFDVLFGERDNMLRVPACVYAVFMEAAAYRSSSESLSQSASVHLPMGGPSGRHGDVFIGENAVKVGAAGARCRPVDAPLLLASDMAAEALAVMERAKQDFILDVQRPGQACALPASDPGWLRFAEVLPLLRCRPSLDALTHSAEAEAPSGAGVACREVDFILNRDPREALHHRAILEYAMHLQASFGEGVIICTDSVPLAAYAFAWRLRVASIEYLCSSSSGGGGVGAWCV</sequence>
<evidence type="ECO:0000256" key="7">
    <source>
        <dbReference type="ARBA" id="ARBA00022806"/>
    </source>
</evidence>
<reference evidence="17 18" key="1">
    <citation type="submission" date="2021-03" db="EMBL/GenBank/DDBJ databases">
        <title>Leishmania (Mundinia) martiniquensis Genome sequencing and assembly.</title>
        <authorList>
            <person name="Almutairi H."/>
            <person name="Gatherer D."/>
        </authorList>
    </citation>
    <scope>NUCLEOTIDE SEQUENCE [LARGE SCALE GENOMIC DNA]</scope>
    <source>
        <strain evidence="17">LSCM1</strain>
    </source>
</reference>
<keyword evidence="4 14" id="KW-0547">Nucleotide-binding</keyword>
<name>A0A836KTD5_9TRYP</name>
<feature type="region of interest" description="Disordered" evidence="15">
    <location>
        <begin position="249"/>
        <end position="276"/>
    </location>
</feature>
<feature type="compositionally biased region" description="Low complexity" evidence="15">
    <location>
        <begin position="952"/>
        <end position="966"/>
    </location>
</feature>
<dbReference type="GO" id="GO:0000723">
    <property type="term" value="P:telomere maintenance"/>
    <property type="evidence" value="ECO:0007669"/>
    <property type="project" value="InterPro"/>
</dbReference>
<feature type="compositionally biased region" description="Polar residues" evidence="15">
    <location>
        <begin position="7"/>
        <end position="19"/>
    </location>
</feature>
<feature type="compositionally biased region" description="Polar residues" evidence="15">
    <location>
        <begin position="174"/>
        <end position="183"/>
    </location>
</feature>
<dbReference type="GeneID" id="92517253"/>
<keyword evidence="6 14" id="KW-0378">Hydrolase</keyword>
<evidence type="ECO:0000256" key="5">
    <source>
        <dbReference type="ARBA" id="ARBA00022763"/>
    </source>
</evidence>
<dbReference type="PANTHER" id="PTHR47642:SF5">
    <property type="entry name" value="ATP-DEPENDENT DNA HELICASE"/>
    <property type="match status" value="1"/>
</dbReference>
<evidence type="ECO:0000256" key="3">
    <source>
        <dbReference type="ARBA" id="ARBA00011245"/>
    </source>
</evidence>
<evidence type="ECO:0000256" key="10">
    <source>
        <dbReference type="ARBA" id="ARBA00023172"/>
    </source>
</evidence>
<feature type="compositionally biased region" description="Polar residues" evidence="15">
    <location>
        <begin position="105"/>
        <end position="121"/>
    </location>
</feature>
<dbReference type="SMART" id="SM00382">
    <property type="entry name" value="AAA"/>
    <property type="match status" value="1"/>
</dbReference>
<protein>
    <recommendedName>
        <fullName evidence="14">ATP-dependent DNA helicase</fullName>
        <ecNumber evidence="14">5.6.2.3</ecNumber>
    </recommendedName>
</protein>
<dbReference type="EC" id="5.6.2.3" evidence="14"/>
<evidence type="ECO:0000256" key="13">
    <source>
        <dbReference type="ARBA" id="ARBA00048954"/>
    </source>
</evidence>
<dbReference type="CDD" id="cd18809">
    <property type="entry name" value="SF1_C_RecD"/>
    <property type="match status" value="1"/>
</dbReference>
<evidence type="ECO:0000256" key="8">
    <source>
        <dbReference type="ARBA" id="ARBA00022840"/>
    </source>
</evidence>
<dbReference type="RefSeq" id="XP_067181098.1">
    <property type="nucleotide sequence ID" value="XM_067324741.1"/>
</dbReference>
<feature type="region of interest" description="Disordered" evidence="15">
    <location>
        <begin position="331"/>
        <end position="363"/>
    </location>
</feature>
<feature type="region of interest" description="Disordered" evidence="15">
    <location>
        <begin position="1"/>
        <end position="49"/>
    </location>
</feature>
<keyword evidence="9" id="KW-0238">DNA-binding</keyword>
<feature type="compositionally biased region" description="Pro residues" evidence="15">
    <location>
        <begin position="258"/>
        <end position="269"/>
    </location>
</feature>
<dbReference type="InterPro" id="IPR051055">
    <property type="entry name" value="PIF1_helicase"/>
</dbReference>
<comment type="caution">
    <text evidence="17">The sequence shown here is derived from an EMBL/GenBank/DDBJ whole genome shotgun (WGS) entry which is preliminary data.</text>
</comment>
<feature type="domain" description="AAA+ ATPase" evidence="16">
    <location>
        <begin position="390"/>
        <end position="541"/>
    </location>
</feature>
<keyword evidence="7 14" id="KW-0347">Helicase</keyword>
<dbReference type="InterPro" id="IPR049163">
    <property type="entry name" value="Pif1-like_2B_dom"/>
</dbReference>
<dbReference type="FunFam" id="3.40.50.300:FF:002849">
    <property type="entry name" value="ATP-dependent DNA helicase"/>
    <property type="match status" value="1"/>
</dbReference>
<keyword evidence="11 14" id="KW-0234">DNA repair</keyword>
<dbReference type="SUPFAM" id="SSF52540">
    <property type="entry name" value="P-loop containing nucleoside triphosphate hydrolases"/>
    <property type="match status" value="2"/>
</dbReference>
<dbReference type="GO" id="GO:0006310">
    <property type="term" value="P:DNA recombination"/>
    <property type="evidence" value="ECO:0007669"/>
    <property type="project" value="UniProtKB-KW"/>
</dbReference>
<feature type="region of interest" description="Disordered" evidence="15">
    <location>
        <begin position="948"/>
        <end position="1039"/>
    </location>
</feature>
<dbReference type="InterPro" id="IPR003593">
    <property type="entry name" value="AAA+_ATPase"/>
</dbReference>
<evidence type="ECO:0000259" key="16">
    <source>
        <dbReference type="SMART" id="SM00382"/>
    </source>
</evidence>
<proteinExistence type="inferred from homology"/>
<dbReference type="EMBL" id="JAFEUZ010000007">
    <property type="protein sequence ID" value="KAG5486246.1"/>
    <property type="molecule type" value="Genomic_DNA"/>
</dbReference>
<dbReference type="PANTHER" id="PTHR47642">
    <property type="entry name" value="ATP-DEPENDENT DNA HELICASE"/>
    <property type="match status" value="1"/>
</dbReference>
<comment type="cofactor">
    <cofactor evidence="1 14">
        <name>Mg(2+)</name>
        <dbReference type="ChEBI" id="CHEBI:18420"/>
    </cofactor>
</comment>
<dbReference type="Pfam" id="PF05970">
    <property type="entry name" value="PIF1"/>
    <property type="match status" value="1"/>
</dbReference>
<dbReference type="GO" id="GO:0006281">
    <property type="term" value="P:DNA repair"/>
    <property type="evidence" value="ECO:0007669"/>
    <property type="project" value="UniProtKB-KW"/>
</dbReference>
<evidence type="ECO:0000256" key="15">
    <source>
        <dbReference type="SAM" id="MobiDB-lite"/>
    </source>
</evidence>
<keyword evidence="12" id="KW-0413">Isomerase</keyword>